<dbReference type="PANTHER" id="PTHR30050:SF4">
    <property type="entry name" value="ATP-BINDING PROTEIN RV3427C IN INSERTION SEQUENCE-RELATED"/>
    <property type="match status" value="1"/>
</dbReference>
<dbReference type="CDD" id="cd00009">
    <property type="entry name" value="AAA"/>
    <property type="match status" value="2"/>
</dbReference>
<proteinExistence type="predicted"/>
<dbReference type="InterPro" id="IPR027417">
    <property type="entry name" value="P-loop_NTPase"/>
</dbReference>
<accession>X1S0F9</accession>
<feature type="domain" description="AAA+ ATPase" evidence="1">
    <location>
        <begin position="106"/>
        <end position="233"/>
    </location>
</feature>
<protein>
    <recommendedName>
        <fullName evidence="1">AAA+ ATPase domain-containing protein</fullName>
    </recommendedName>
</protein>
<evidence type="ECO:0000259" key="1">
    <source>
        <dbReference type="SMART" id="SM00382"/>
    </source>
</evidence>
<feature type="domain" description="AAA+ ATPase" evidence="1">
    <location>
        <begin position="292"/>
        <end position="423"/>
    </location>
</feature>
<organism evidence="2">
    <name type="scientific">marine sediment metagenome</name>
    <dbReference type="NCBI Taxonomy" id="412755"/>
    <lineage>
        <taxon>unclassified sequences</taxon>
        <taxon>metagenomes</taxon>
        <taxon>ecological metagenomes</taxon>
    </lineage>
</organism>
<reference evidence="2" key="1">
    <citation type="journal article" date="2014" name="Front. Microbiol.">
        <title>High frequency of phylogenetically diverse reductive dehalogenase-homologous genes in deep subseafloor sedimentary metagenomes.</title>
        <authorList>
            <person name="Kawai M."/>
            <person name="Futagami T."/>
            <person name="Toyoda A."/>
            <person name="Takaki Y."/>
            <person name="Nishi S."/>
            <person name="Hori S."/>
            <person name="Arai W."/>
            <person name="Tsubouchi T."/>
            <person name="Morono Y."/>
            <person name="Uchiyama I."/>
            <person name="Ito T."/>
            <person name="Fujiyama A."/>
            <person name="Inagaki F."/>
            <person name="Takami H."/>
        </authorList>
    </citation>
    <scope>NUCLEOTIDE SEQUENCE</scope>
    <source>
        <strain evidence="2">Expedition CK06-06</strain>
    </source>
</reference>
<dbReference type="InterPro" id="IPR003593">
    <property type="entry name" value="AAA+_ATPase"/>
</dbReference>
<evidence type="ECO:0000313" key="2">
    <source>
        <dbReference type="EMBL" id="GAI61269.1"/>
    </source>
</evidence>
<dbReference type="GO" id="GO:0006260">
    <property type="term" value="P:DNA replication"/>
    <property type="evidence" value="ECO:0007669"/>
    <property type="project" value="TreeGrafter"/>
</dbReference>
<dbReference type="Pfam" id="PF01695">
    <property type="entry name" value="IstB_IS21"/>
    <property type="match status" value="2"/>
</dbReference>
<dbReference type="EMBL" id="BARW01000225">
    <property type="protein sequence ID" value="GAI61269.1"/>
    <property type="molecule type" value="Genomic_DNA"/>
</dbReference>
<name>X1S0F9_9ZZZZ</name>
<dbReference type="SMART" id="SM00382">
    <property type="entry name" value="AAA"/>
    <property type="match status" value="2"/>
</dbReference>
<dbReference type="SUPFAM" id="SSF52540">
    <property type="entry name" value="P-loop containing nucleoside triphosphate hydrolases"/>
    <property type="match status" value="2"/>
</dbReference>
<dbReference type="InterPro" id="IPR002611">
    <property type="entry name" value="IstB_ATP-bd"/>
</dbReference>
<dbReference type="Gene3D" id="3.40.50.300">
    <property type="entry name" value="P-loop containing nucleotide triphosphate hydrolases"/>
    <property type="match status" value="2"/>
</dbReference>
<sequence>MDTWSDAEETEELSPSSDCPICKGAGFVHSPLPSGKPDFSRVVACRCTQQELDKGRQTHLLRYSNLGSLTRFTFDNLLPKGRSGNPINQEQFNRIYEAAKAFATEPKGWLILVGPSGCGKTHLAAAIANERVSQGQPAFFISTPDLLDRLRSAFNTSSEIPYDEFFDQVRNAPLLVLDDLGAQTSTPWVKEKLDQLLNYRFNSELPTVIVAIIPIEQLEDRIRTRLTDPNLCHIYAVEEKQALLEYSWGPEFELQKSMTFDNFDWRRVNLLPEQRQNLEQAFRLALDFAKSPEGWLVFMGVTGCGKTHLAAAIVNYRYQANQPALFIVVPEFLDHLRSTFSPESKVSYDQLFEKVKTAPLLIMDDFGEQSTTPWAREKLYQVINYRYNARLATVITTRYSLQEILEEIEGSVSSRLVDIKISTPFNIIAPDYRGDLRSSQKKTPRTGRKGRWS</sequence>
<dbReference type="AlphaFoldDB" id="X1S0F9"/>
<comment type="caution">
    <text evidence="2">The sequence shown here is derived from an EMBL/GenBank/DDBJ whole genome shotgun (WGS) entry which is preliminary data.</text>
</comment>
<dbReference type="GO" id="GO:0005524">
    <property type="term" value="F:ATP binding"/>
    <property type="evidence" value="ECO:0007669"/>
    <property type="project" value="InterPro"/>
</dbReference>
<dbReference type="PANTHER" id="PTHR30050">
    <property type="entry name" value="CHROMOSOMAL REPLICATION INITIATOR PROTEIN DNAA"/>
    <property type="match status" value="1"/>
</dbReference>
<gene>
    <name evidence="2" type="ORF">S12H4_01221</name>
</gene>